<evidence type="ECO:0000313" key="5">
    <source>
        <dbReference type="EMBL" id="CAF1476023.1"/>
    </source>
</evidence>
<dbReference type="PROSITE" id="PS51125">
    <property type="entry name" value="NHL"/>
    <property type="match status" value="1"/>
</dbReference>
<comment type="caution">
    <text evidence="5">The sequence shown here is derived from an EMBL/GenBank/DDBJ whole genome shotgun (WGS) entry which is preliminary data.</text>
</comment>
<keyword evidence="1" id="KW-0732">Signal</keyword>
<evidence type="ECO:0000256" key="1">
    <source>
        <dbReference type="ARBA" id="ARBA00022729"/>
    </source>
</evidence>
<dbReference type="PANTHER" id="PTHR10680">
    <property type="entry name" value="PEPTIDYL-GLYCINE ALPHA-AMIDATING MONOOXYGENASE"/>
    <property type="match status" value="1"/>
</dbReference>
<dbReference type="InterPro" id="IPR001258">
    <property type="entry name" value="NHL_repeat"/>
</dbReference>
<accession>A0A815REA3</accession>
<protein>
    <submittedName>
        <fullName evidence="5">Uncharacterized protein</fullName>
    </submittedName>
</protein>
<dbReference type="SUPFAM" id="SSF101898">
    <property type="entry name" value="NHL repeat"/>
    <property type="match status" value="1"/>
</dbReference>
<evidence type="ECO:0000256" key="2">
    <source>
        <dbReference type="ARBA" id="ARBA00022737"/>
    </source>
</evidence>
<evidence type="ECO:0000313" key="6">
    <source>
        <dbReference type="Proteomes" id="UP000663864"/>
    </source>
</evidence>
<feature type="repeat" description="NHL" evidence="4">
    <location>
        <begin position="137"/>
        <end position="176"/>
    </location>
</feature>
<dbReference type="AlphaFoldDB" id="A0A815REA3"/>
<dbReference type="PANTHER" id="PTHR10680:SF14">
    <property type="entry name" value="PEPTIDYL-GLYCINE ALPHA-AMIDATING MONOOXYGENASE"/>
    <property type="match status" value="1"/>
</dbReference>
<sequence length="190" mass="20968">MTFAEENLVGQKPVGLFINDQDAVYHANRENGQILVWTNESSTPTTIIPTNSTNIWSLFVTNDGDIYSDNGNDNDHINKWTLNATQSEIVMNVHGWCTGLFVDKNYHLYCASMTNHRVLKMALNNGQTAPVVVAGTGCPGPVPNMLDHPHGIFVNDQFNLYVADTDNNRIQLFTPGEKNAKTIAGFGAKE</sequence>
<gene>
    <name evidence="5" type="ORF">ZHD862_LOCUS36351</name>
</gene>
<keyword evidence="3" id="KW-0325">Glycoprotein</keyword>
<dbReference type="Gene3D" id="2.120.10.30">
    <property type="entry name" value="TolB, C-terminal domain"/>
    <property type="match status" value="1"/>
</dbReference>
<evidence type="ECO:0000256" key="4">
    <source>
        <dbReference type="PROSITE-ProRule" id="PRU00504"/>
    </source>
</evidence>
<organism evidence="5 6">
    <name type="scientific">Rotaria sordida</name>
    <dbReference type="NCBI Taxonomy" id="392033"/>
    <lineage>
        <taxon>Eukaryota</taxon>
        <taxon>Metazoa</taxon>
        <taxon>Spiralia</taxon>
        <taxon>Gnathifera</taxon>
        <taxon>Rotifera</taxon>
        <taxon>Eurotatoria</taxon>
        <taxon>Bdelloidea</taxon>
        <taxon>Philodinida</taxon>
        <taxon>Philodinidae</taxon>
        <taxon>Rotaria</taxon>
    </lineage>
</organism>
<dbReference type="Proteomes" id="UP000663864">
    <property type="component" value="Unassembled WGS sequence"/>
</dbReference>
<dbReference type="InterPro" id="IPR011042">
    <property type="entry name" value="6-blade_b-propeller_TolB-like"/>
</dbReference>
<evidence type="ECO:0000256" key="3">
    <source>
        <dbReference type="ARBA" id="ARBA00023180"/>
    </source>
</evidence>
<reference evidence="5" key="1">
    <citation type="submission" date="2021-02" db="EMBL/GenBank/DDBJ databases">
        <authorList>
            <person name="Nowell W R."/>
        </authorList>
    </citation>
    <scope>NUCLEOTIDE SEQUENCE</scope>
</reference>
<dbReference type="Pfam" id="PF01436">
    <property type="entry name" value="NHL"/>
    <property type="match status" value="1"/>
</dbReference>
<dbReference type="EMBL" id="CAJNOT010005828">
    <property type="protein sequence ID" value="CAF1476023.1"/>
    <property type="molecule type" value="Genomic_DNA"/>
</dbReference>
<proteinExistence type="predicted"/>
<keyword evidence="2" id="KW-0677">Repeat</keyword>
<name>A0A815REA3_9BILA</name>